<keyword evidence="1" id="KW-0614">Plasmid</keyword>
<name>A0ABY5FJH1_9ACTN</name>
<organism evidence="1 2">
    <name type="scientific">Streptomyces cavourensis</name>
    <dbReference type="NCBI Taxonomy" id="67258"/>
    <lineage>
        <taxon>Bacteria</taxon>
        <taxon>Bacillati</taxon>
        <taxon>Actinomycetota</taxon>
        <taxon>Actinomycetes</taxon>
        <taxon>Kitasatosporales</taxon>
        <taxon>Streptomycetaceae</taxon>
        <taxon>Streptomyces</taxon>
    </lineage>
</organism>
<keyword evidence="2" id="KW-1185">Reference proteome</keyword>
<protein>
    <submittedName>
        <fullName evidence="1">Uncharacterized protein</fullName>
    </submittedName>
</protein>
<reference evidence="1" key="1">
    <citation type="submission" date="2022-07" db="EMBL/GenBank/DDBJ databases">
        <title>Genomic of Streptomyces cavourensis F2.</title>
        <authorList>
            <person name="Hu S."/>
            <person name="Liang W."/>
        </authorList>
    </citation>
    <scope>NUCLEOTIDE SEQUENCE</scope>
    <source>
        <strain evidence="1">F2</strain>
        <plasmid evidence="1">unnamed</plasmid>
    </source>
</reference>
<geneLocation type="plasmid" evidence="1 2">
    <name>unnamed</name>
</geneLocation>
<accession>A0ABY5FJH1</accession>
<gene>
    <name evidence="1" type="ORF">NLU04_34705</name>
</gene>
<proteinExistence type="predicted"/>
<dbReference type="EMBL" id="CP101398">
    <property type="protein sequence ID" value="UTR83663.1"/>
    <property type="molecule type" value="Genomic_DNA"/>
</dbReference>
<dbReference type="RefSeq" id="WP_255240338.1">
    <property type="nucleotide sequence ID" value="NZ_CP101398.1"/>
</dbReference>
<sequence length="230" mass="25430">MKRPSFFRRCSRAPGALSIEDQAVVDQFHAMLTAVRNPQPWTLGTAQDIAVRIGPFVERAHTRPGDDHGPDLIAVTLVHPDTPYAAASLRGRQLGYTEHDWLRCPTTAIIGFWQPGYTLLTHAANGLHLPDDIGMAPAHYALYIEARKRDNSRDGHTLLRLGPYTRAQHAQRDGDRLTAALNGRETTLAPGYRVTMRFGPFQVSDHRLFIDPHETDVVALLNTAVVGVSG</sequence>
<evidence type="ECO:0000313" key="1">
    <source>
        <dbReference type="EMBL" id="UTR83663.1"/>
    </source>
</evidence>
<evidence type="ECO:0000313" key="2">
    <source>
        <dbReference type="Proteomes" id="UP001058236"/>
    </source>
</evidence>
<dbReference type="Proteomes" id="UP001058236">
    <property type="component" value="Plasmid unnamed"/>
</dbReference>